<dbReference type="PANTHER" id="PTHR33420">
    <property type="entry name" value="FIMBRIAL SUBUNIT ELFA-RELATED"/>
    <property type="match status" value="1"/>
</dbReference>
<gene>
    <name evidence="4" type="primary">papK</name>
    <name evidence="5" type="ORF">EV682_102227</name>
    <name evidence="4" type="ORF">NCTC11159_01752</name>
</gene>
<evidence type="ECO:0000256" key="1">
    <source>
        <dbReference type="ARBA" id="ARBA00022729"/>
    </source>
</evidence>
<evidence type="ECO:0000259" key="3">
    <source>
        <dbReference type="Pfam" id="PF00419"/>
    </source>
</evidence>
<dbReference type="GO" id="GO:0009289">
    <property type="term" value="C:pilus"/>
    <property type="evidence" value="ECO:0007669"/>
    <property type="project" value="InterPro"/>
</dbReference>
<dbReference type="Proteomes" id="UP000295794">
    <property type="component" value="Unassembled WGS sequence"/>
</dbReference>
<dbReference type="InterPro" id="IPR008966">
    <property type="entry name" value="Adhesion_dom_sf"/>
</dbReference>
<dbReference type="EMBL" id="UGHR01000001">
    <property type="protein sequence ID" value="STQ90685.1"/>
    <property type="molecule type" value="Genomic_DNA"/>
</dbReference>
<accession>A0A377Q7F9</accession>
<dbReference type="InterPro" id="IPR000259">
    <property type="entry name" value="Adhesion_dom_fimbrial"/>
</dbReference>
<dbReference type="SUPFAM" id="SSF49401">
    <property type="entry name" value="Bacterial adhesins"/>
    <property type="match status" value="1"/>
</dbReference>
<dbReference type="InterPro" id="IPR036937">
    <property type="entry name" value="Adhesion_dom_fimbrial_sf"/>
</dbReference>
<organism evidence="4 6">
    <name type="scientific">Iodobacter fluviatilis</name>
    <dbReference type="NCBI Taxonomy" id="537"/>
    <lineage>
        <taxon>Bacteria</taxon>
        <taxon>Pseudomonadati</taxon>
        <taxon>Pseudomonadota</taxon>
        <taxon>Betaproteobacteria</taxon>
        <taxon>Neisseriales</taxon>
        <taxon>Chitinibacteraceae</taxon>
        <taxon>Iodobacter</taxon>
    </lineage>
</organism>
<dbReference type="Pfam" id="PF00419">
    <property type="entry name" value="Fimbrial"/>
    <property type="match status" value="1"/>
</dbReference>
<dbReference type="InterPro" id="IPR050263">
    <property type="entry name" value="Bact_Fimbrial_Adh_Pro"/>
</dbReference>
<feature type="domain" description="Fimbrial-type adhesion" evidence="3">
    <location>
        <begin position="25"/>
        <end position="172"/>
    </location>
</feature>
<proteinExistence type="predicted"/>
<evidence type="ECO:0000313" key="4">
    <source>
        <dbReference type="EMBL" id="STQ90685.1"/>
    </source>
</evidence>
<dbReference type="OrthoDB" id="6522787at2"/>
<dbReference type="EMBL" id="SMBT01000002">
    <property type="protein sequence ID" value="TCU89315.1"/>
    <property type="molecule type" value="Genomic_DNA"/>
</dbReference>
<protein>
    <submittedName>
        <fullName evidence="4">Fimbrial adapter papK</fullName>
    </submittedName>
    <submittedName>
        <fullName evidence="5">Type 1 fimbria pilin</fullName>
    </submittedName>
</protein>
<feature type="chain" id="PRO_5016779849" evidence="2">
    <location>
        <begin position="22"/>
        <end position="173"/>
    </location>
</feature>
<evidence type="ECO:0000313" key="6">
    <source>
        <dbReference type="Proteomes" id="UP000255108"/>
    </source>
</evidence>
<name>A0A377Q7F9_9NEIS</name>
<dbReference type="GO" id="GO:0043709">
    <property type="term" value="P:cell adhesion involved in single-species biofilm formation"/>
    <property type="evidence" value="ECO:0007669"/>
    <property type="project" value="TreeGrafter"/>
</dbReference>
<dbReference type="PANTHER" id="PTHR33420:SF3">
    <property type="entry name" value="FIMBRIAL SUBUNIT ELFA"/>
    <property type="match status" value="1"/>
</dbReference>
<dbReference type="RefSeq" id="WP_115226970.1">
    <property type="nucleotide sequence ID" value="NZ_CAWOLO010000002.1"/>
</dbReference>
<evidence type="ECO:0000313" key="5">
    <source>
        <dbReference type="EMBL" id="TCU89315.1"/>
    </source>
</evidence>
<feature type="signal peptide" evidence="2">
    <location>
        <begin position="1"/>
        <end position="21"/>
    </location>
</feature>
<evidence type="ECO:0000256" key="2">
    <source>
        <dbReference type="SAM" id="SignalP"/>
    </source>
</evidence>
<dbReference type="Gene3D" id="2.60.40.1090">
    <property type="entry name" value="Fimbrial-type adhesion domain"/>
    <property type="match status" value="1"/>
</dbReference>
<reference evidence="5 7" key="2">
    <citation type="submission" date="2019-03" db="EMBL/GenBank/DDBJ databases">
        <title>Genomic Encyclopedia of Type Strains, Phase IV (KMG-IV): sequencing the most valuable type-strain genomes for metagenomic binning, comparative biology and taxonomic classification.</title>
        <authorList>
            <person name="Goeker M."/>
        </authorList>
    </citation>
    <scope>NUCLEOTIDE SEQUENCE [LARGE SCALE GENOMIC DNA]</scope>
    <source>
        <strain evidence="5 7">DSM 3764</strain>
    </source>
</reference>
<evidence type="ECO:0000313" key="7">
    <source>
        <dbReference type="Proteomes" id="UP000295794"/>
    </source>
</evidence>
<keyword evidence="7" id="KW-1185">Reference proteome</keyword>
<dbReference type="Proteomes" id="UP000255108">
    <property type="component" value="Unassembled WGS sequence"/>
</dbReference>
<reference evidence="4 6" key="1">
    <citation type="submission" date="2018-06" db="EMBL/GenBank/DDBJ databases">
        <authorList>
            <consortium name="Pathogen Informatics"/>
            <person name="Doyle S."/>
        </authorList>
    </citation>
    <scope>NUCLEOTIDE SEQUENCE [LARGE SCALE GENOMIC DNA]</scope>
    <source>
        <strain evidence="4 6">NCTC11159</strain>
    </source>
</reference>
<keyword evidence="1 2" id="KW-0732">Signal</keyword>
<dbReference type="AlphaFoldDB" id="A0A377Q7F9"/>
<sequence length="173" mass="19306">MMFKKTLFVLFYLLSIHSAMAIDFNFKGKLVEVPCQLFAGSEAQMVDLGVADKNYLYRNKRSITHRFQIRLEQCDISIRKTLEIIFSGPESIAQPGLLMPDMQLNSAEGIAVGLRFLDKDLPLGKSTGALTLLSGTNVFNFTAFIQADPEAIKNKSIKEGLFNSTAQFSLIYP</sequence>